<evidence type="ECO:0000256" key="1">
    <source>
        <dbReference type="SAM" id="MobiDB-lite"/>
    </source>
</evidence>
<dbReference type="AlphaFoldDB" id="A0A9W9ZWP2"/>
<dbReference type="Proteomes" id="UP001163046">
    <property type="component" value="Unassembled WGS sequence"/>
</dbReference>
<keyword evidence="3" id="KW-1185">Reference proteome</keyword>
<reference evidence="2" key="1">
    <citation type="submission" date="2023-01" db="EMBL/GenBank/DDBJ databases">
        <title>Genome assembly of the deep-sea coral Lophelia pertusa.</title>
        <authorList>
            <person name="Herrera S."/>
            <person name="Cordes E."/>
        </authorList>
    </citation>
    <scope>NUCLEOTIDE SEQUENCE</scope>
    <source>
        <strain evidence="2">USNM1676648</strain>
        <tissue evidence="2">Polyp</tissue>
    </source>
</reference>
<feature type="compositionally biased region" description="Low complexity" evidence="1">
    <location>
        <begin position="27"/>
        <end position="41"/>
    </location>
</feature>
<sequence>MKSQGQAVLCPRELRVLLQPTEKPGASCSVSKGKTASSSTAAEEKPAGASCSVLKSTTEEKHHTPEVPKERCPSSAADEKQGLSCPTPTAKSSSKAKQQHSSGAKVKATPPSVTTADNHCCYWY</sequence>
<feature type="region of interest" description="Disordered" evidence="1">
    <location>
        <begin position="21"/>
        <end position="117"/>
    </location>
</feature>
<gene>
    <name evidence="2" type="ORF">OS493_032427</name>
</gene>
<comment type="caution">
    <text evidence="2">The sequence shown here is derived from an EMBL/GenBank/DDBJ whole genome shotgun (WGS) entry which is preliminary data.</text>
</comment>
<name>A0A9W9ZWP2_9CNID</name>
<protein>
    <submittedName>
        <fullName evidence="2">Uncharacterized protein</fullName>
    </submittedName>
</protein>
<dbReference type="EMBL" id="MU825436">
    <property type="protein sequence ID" value="KAJ7389272.1"/>
    <property type="molecule type" value="Genomic_DNA"/>
</dbReference>
<organism evidence="2 3">
    <name type="scientific">Desmophyllum pertusum</name>
    <dbReference type="NCBI Taxonomy" id="174260"/>
    <lineage>
        <taxon>Eukaryota</taxon>
        <taxon>Metazoa</taxon>
        <taxon>Cnidaria</taxon>
        <taxon>Anthozoa</taxon>
        <taxon>Hexacorallia</taxon>
        <taxon>Scleractinia</taxon>
        <taxon>Caryophylliina</taxon>
        <taxon>Caryophylliidae</taxon>
        <taxon>Desmophyllum</taxon>
    </lineage>
</organism>
<feature type="compositionally biased region" description="Basic and acidic residues" evidence="1">
    <location>
        <begin position="57"/>
        <end position="81"/>
    </location>
</feature>
<evidence type="ECO:0000313" key="2">
    <source>
        <dbReference type="EMBL" id="KAJ7389272.1"/>
    </source>
</evidence>
<evidence type="ECO:0000313" key="3">
    <source>
        <dbReference type="Proteomes" id="UP001163046"/>
    </source>
</evidence>
<accession>A0A9W9ZWP2</accession>
<feature type="compositionally biased region" description="Low complexity" evidence="1">
    <location>
        <begin position="90"/>
        <end position="105"/>
    </location>
</feature>
<proteinExistence type="predicted"/>